<dbReference type="EMBL" id="JAKZGP010000023">
    <property type="protein sequence ID" value="MCH7409788.1"/>
    <property type="molecule type" value="Genomic_DNA"/>
</dbReference>
<organism evidence="2 3">
    <name type="scientific">Belliella filtrata</name>
    <dbReference type="NCBI Taxonomy" id="2923435"/>
    <lineage>
        <taxon>Bacteria</taxon>
        <taxon>Pseudomonadati</taxon>
        <taxon>Bacteroidota</taxon>
        <taxon>Cytophagia</taxon>
        <taxon>Cytophagales</taxon>
        <taxon>Cyclobacteriaceae</taxon>
        <taxon>Belliella</taxon>
    </lineage>
</organism>
<accession>A0ABS9V055</accession>
<reference evidence="2" key="1">
    <citation type="submission" date="2022-03" db="EMBL/GenBank/DDBJ databases">
        <title>De novo assembled genomes of Belliella spp. (Cyclobacteriaceae) strains.</title>
        <authorList>
            <person name="Szabo A."/>
            <person name="Korponai K."/>
            <person name="Felfoldi T."/>
        </authorList>
    </citation>
    <scope>NUCLEOTIDE SEQUENCE</scope>
    <source>
        <strain evidence="2">DSM 111904</strain>
    </source>
</reference>
<comment type="caution">
    <text evidence="2">The sequence shown here is derived from an EMBL/GenBank/DDBJ whole genome shotgun (WGS) entry which is preliminary data.</text>
</comment>
<feature type="signal peptide" evidence="1">
    <location>
        <begin position="1"/>
        <end position="19"/>
    </location>
</feature>
<protein>
    <submittedName>
        <fullName evidence="2">Uncharacterized protein</fullName>
    </submittedName>
</protein>
<name>A0ABS9V055_9BACT</name>
<evidence type="ECO:0000313" key="3">
    <source>
        <dbReference type="Proteomes" id="UP001165489"/>
    </source>
</evidence>
<dbReference type="RefSeq" id="WP_241348124.1">
    <property type="nucleotide sequence ID" value="NZ_JAKZGP010000023.1"/>
</dbReference>
<sequence>MKKIAFPILFNLLVFCLFACGQSQSSQNEDGTEQATKNSKSQNFNACEGIKESDFRKIFKVPEDYQLGDVSAFNIMPESSCVMAVGKEGQQLAVMVSIMANPSTFDMIANRVIEEFKTAPEEDHVSGLGEFAVFKENRTRKESALVVVDQKHIVSVAFDHSKTYPRDQVKGMLQDFYKQWRKLQK</sequence>
<evidence type="ECO:0000256" key="1">
    <source>
        <dbReference type="SAM" id="SignalP"/>
    </source>
</evidence>
<feature type="chain" id="PRO_5045877383" evidence="1">
    <location>
        <begin position="20"/>
        <end position="185"/>
    </location>
</feature>
<gene>
    <name evidence="2" type="ORF">MM239_10315</name>
</gene>
<dbReference type="Proteomes" id="UP001165489">
    <property type="component" value="Unassembled WGS sequence"/>
</dbReference>
<evidence type="ECO:0000313" key="2">
    <source>
        <dbReference type="EMBL" id="MCH7409788.1"/>
    </source>
</evidence>
<keyword evidence="3" id="KW-1185">Reference proteome</keyword>
<keyword evidence="1" id="KW-0732">Signal</keyword>
<proteinExistence type="predicted"/>